<evidence type="ECO:0000256" key="6">
    <source>
        <dbReference type="ARBA" id="ARBA00022989"/>
    </source>
</evidence>
<keyword evidence="12" id="KW-1185">Reference proteome</keyword>
<dbReference type="InterPro" id="IPR001841">
    <property type="entry name" value="Znf_RING"/>
</dbReference>
<organism evidence="11 12">
    <name type="scientific">Urochloa decumbens</name>
    <dbReference type="NCBI Taxonomy" id="240449"/>
    <lineage>
        <taxon>Eukaryota</taxon>
        <taxon>Viridiplantae</taxon>
        <taxon>Streptophyta</taxon>
        <taxon>Embryophyta</taxon>
        <taxon>Tracheophyta</taxon>
        <taxon>Spermatophyta</taxon>
        <taxon>Magnoliopsida</taxon>
        <taxon>Liliopsida</taxon>
        <taxon>Poales</taxon>
        <taxon>Poaceae</taxon>
        <taxon>PACMAD clade</taxon>
        <taxon>Panicoideae</taxon>
        <taxon>Panicodae</taxon>
        <taxon>Paniceae</taxon>
        <taxon>Melinidinae</taxon>
        <taxon>Urochloa</taxon>
    </lineage>
</organism>
<evidence type="ECO:0000256" key="3">
    <source>
        <dbReference type="ARBA" id="ARBA00022723"/>
    </source>
</evidence>
<dbReference type="GO" id="GO:0008270">
    <property type="term" value="F:zinc ion binding"/>
    <property type="evidence" value="ECO:0007669"/>
    <property type="project" value="UniProtKB-KW"/>
</dbReference>
<dbReference type="Gene3D" id="3.30.40.10">
    <property type="entry name" value="Zinc/RING finger domain, C3HC4 (zinc finger)"/>
    <property type="match status" value="1"/>
</dbReference>
<dbReference type="Pfam" id="PF13639">
    <property type="entry name" value="zf-RING_2"/>
    <property type="match status" value="1"/>
</dbReference>
<feature type="domain" description="RING-type" evidence="10">
    <location>
        <begin position="77"/>
        <end position="119"/>
    </location>
</feature>
<keyword evidence="5" id="KW-0862">Zinc</keyword>
<keyword evidence="2 9" id="KW-0812">Transmembrane</keyword>
<dbReference type="PANTHER" id="PTHR46539:SF25">
    <property type="entry name" value="(WILD MALAYSIAN BANANA) HYPOTHETICAL PROTEIN"/>
    <property type="match status" value="1"/>
</dbReference>
<keyword evidence="7 9" id="KW-0472">Membrane</keyword>
<accession>A0ABC8V7C9</accession>
<dbReference type="InterPro" id="IPR013083">
    <property type="entry name" value="Znf_RING/FYVE/PHD"/>
</dbReference>
<comment type="subcellular location">
    <subcellularLocation>
        <location evidence="1">Membrane</location>
    </subcellularLocation>
</comment>
<keyword evidence="3" id="KW-0479">Metal-binding</keyword>
<evidence type="ECO:0000256" key="9">
    <source>
        <dbReference type="SAM" id="Phobius"/>
    </source>
</evidence>
<evidence type="ECO:0000256" key="4">
    <source>
        <dbReference type="ARBA" id="ARBA00022771"/>
    </source>
</evidence>
<dbReference type="GO" id="GO:0016020">
    <property type="term" value="C:membrane"/>
    <property type="evidence" value="ECO:0007669"/>
    <property type="project" value="UniProtKB-SubCell"/>
</dbReference>
<dbReference type="AlphaFoldDB" id="A0ABC8V7C9"/>
<evidence type="ECO:0000313" key="11">
    <source>
        <dbReference type="EMBL" id="CAL4885175.1"/>
    </source>
</evidence>
<name>A0ABC8V7C9_9POAL</name>
<dbReference type="PROSITE" id="PS50089">
    <property type="entry name" value="ZF_RING_2"/>
    <property type="match status" value="1"/>
</dbReference>
<protein>
    <recommendedName>
        <fullName evidence="10">RING-type domain-containing protein</fullName>
    </recommendedName>
</protein>
<evidence type="ECO:0000256" key="5">
    <source>
        <dbReference type="ARBA" id="ARBA00022833"/>
    </source>
</evidence>
<evidence type="ECO:0000259" key="10">
    <source>
        <dbReference type="PROSITE" id="PS50089"/>
    </source>
</evidence>
<dbReference type="SUPFAM" id="SSF57850">
    <property type="entry name" value="RING/U-box"/>
    <property type="match status" value="1"/>
</dbReference>
<dbReference type="PANTHER" id="PTHR46539">
    <property type="entry name" value="E3 UBIQUITIN-PROTEIN LIGASE ATL42"/>
    <property type="match status" value="1"/>
</dbReference>
<evidence type="ECO:0000256" key="7">
    <source>
        <dbReference type="ARBA" id="ARBA00023136"/>
    </source>
</evidence>
<reference evidence="11" key="1">
    <citation type="submission" date="2024-10" db="EMBL/GenBank/DDBJ databases">
        <authorList>
            <person name="Ryan C."/>
        </authorList>
    </citation>
    <scope>NUCLEOTIDE SEQUENCE [LARGE SCALE GENOMIC DNA]</scope>
</reference>
<evidence type="ECO:0000256" key="2">
    <source>
        <dbReference type="ARBA" id="ARBA00022692"/>
    </source>
</evidence>
<dbReference type="SMART" id="SM00184">
    <property type="entry name" value="RING"/>
    <property type="match status" value="1"/>
</dbReference>
<evidence type="ECO:0000256" key="1">
    <source>
        <dbReference type="ARBA" id="ARBA00004370"/>
    </source>
</evidence>
<evidence type="ECO:0000256" key="8">
    <source>
        <dbReference type="PROSITE-ProRule" id="PRU00175"/>
    </source>
</evidence>
<gene>
    <name evidence="11" type="ORF">URODEC1_LOCUS353</name>
</gene>
<evidence type="ECO:0000313" key="12">
    <source>
        <dbReference type="Proteomes" id="UP001497457"/>
    </source>
</evidence>
<dbReference type="EMBL" id="OZ075111">
    <property type="protein sequence ID" value="CAL4885175.1"/>
    <property type="molecule type" value="Genomic_DNA"/>
</dbReference>
<sequence length="150" mass="15949">MAGLTHRVVLITVGLVVMVALHLVVVIWALFRARPSRRVAEHAEESGGGGAGLSSEEIGELPCHEFEEERAGGGGECAVCLEAFLAGARCRALPRCGHGFHAECVDSWLCKSRRCPVCRAEAVERRKEAGAVAETAAAATVEIIVTESER</sequence>
<keyword evidence="6 9" id="KW-1133">Transmembrane helix</keyword>
<dbReference type="Proteomes" id="UP001497457">
    <property type="component" value="Chromosome 1b"/>
</dbReference>
<keyword evidence="4 8" id="KW-0863">Zinc-finger</keyword>
<feature type="transmembrane region" description="Helical" evidence="9">
    <location>
        <begin position="6"/>
        <end position="31"/>
    </location>
</feature>
<proteinExistence type="predicted"/>